<protein>
    <submittedName>
        <fullName evidence="1">Uncharacterized protein</fullName>
    </submittedName>
</protein>
<dbReference type="Proteomes" id="UP000255234">
    <property type="component" value="Unassembled WGS sequence"/>
</dbReference>
<dbReference type="AlphaFoldDB" id="A0A378NRE4"/>
<organism evidence="1 2">
    <name type="scientific">Megamonas hypermegale</name>
    <dbReference type="NCBI Taxonomy" id="158847"/>
    <lineage>
        <taxon>Bacteria</taxon>
        <taxon>Bacillati</taxon>
        <taxon>Bacillota</taxon>
        <taxon>Negativicutes</taxon>
        <taxon>Selenomonadales</taxon>
        <taxon>Selenomonadaceae</taxon>
        <taxon>Megamonas</taxon>
    </lineage>
</organism>
<dbReference type="InterPro" id="IPR024042">
    <property type="entry name" value="TM1646-like_dom_sf"/>
</dbReference>
<evidence type="ECO:0000313" key="2">
    <source>
        <dbReference type="Proteomes" id="UP000255234"/>
    </source>
</evidence>
<name>A0A378NRE4_9FIRM</name>
<reference evidence="1 2" key="1">
    <citation type="submission" date="2018-06" db="EMBL/GenBank/DDBJ databases">
        <authorList>
            <consortium name="Pathogen Informatics"/>
            <person name="Doyle S."/>
        </authorList>
    </citation>
    <scope>NUCLEOTIDE SEQUENCE [LARGE SCALE GENOMIC DNA]</scope>
    <source>
        <strain evidence="1 2">NCTC10571</strain>
    </source>
</reference>
<evidence type="ECO:0000313" key="1">
    <source>
        <dbReference type="EMBL" id="STY70407.1"/>
    </source>
</evidence>
<sequence length="119" mass="14234">MSQEKNSILKDDFYSMIQMQRVKVDDEYKLLLQNPNNEQMQVYQTLIKDFVTMAVKQFYIVVMSSAKEELPQYNLYDYANKVDDLLLNINQCIENEDTVSLTQYHKQIDELLDKFIYIN</sequence>
<gene>
    <name evidence="1" type="ORF">NCTC10571_00543</name>
</gene>
<dbReference type="EMBL" id="UGPP01000001">
    <property type="protein sequence ID" value="STY70407.1"/>
    <property type="molecule type" value="Genomic_DNA"/>
</dbReference>
<proteinExistence type="predicted"/>
<dbReference type="SUPFAM" id="SSF158397">
    <property type="entry name" value="TM1646-like"/>
    <property type="match status" value="1"/>
</dbReference>
<accession>A0A378NRE4</accession>
<dbReference type="RefSeq" id="WP_018999625.1">
    <property type="nucleotide sequence ID" value="NZ_UGPP01000001.1"/>
</dbReference>
<dbReference type="Gene3D" id="1.20.120.490">
    <property type="entry name" value="Hypothetical protein TM1646-like domain"/>
    <property type="match status" value="1"/>
</dbReference>